<proteinExistence type="predicted"/>
<name>A0A139WQC0_9CYAN</name>
<dbReference type="Proteomes" id="UP000076925">
    <property type="component" value="Unassembled WGS sequence"/>
</dbReference>
<protein>
    <recommendedName>
        <fullName evidence="3">DUF4384 domain-containing protein</fullName>
    </recommendedName>
</protein>
<dbReference type="EMBL" id="ANNX02000078">
    <property type="protein sequence ID" value="KYC34618.1"/>
    <property type="molecule type" value="Genomic_DNA"/>
</dbReference>
<sequence length="298" mass="35138">MPFLEREYLEYISEQIFPGNVRPDLQYWTFIERFNPNNYSIRSIEIAEGLTQMQGKDYVSGINQHIKEVIKKIYRRFRDELAQDGITEQQLGLGNQDPGRKTSDTKSPWQIAYEWLWQIKYYRWLQDYIWDNWKQRAQTNVEWIQFCDRSLEYSSKGMKIPQALPKEIIPINTPLSLKINLDSLGSYLLLFNRGLDAQGNTTKYLVTPSQAFAPSYQLVEKSTLIPLQDAMCDDIQFDAVGKEEYVGIVIDKALNLPWLNPDPENPVLEWQGKHLEQVWEQLHAQDNWRVFYQDFVIA</sequence>
<evidence type="ECO:0008006" key="3">
    <source>
        <dbReference type="Google" id="ProtNLM"/>
    </source>
</evidence>
<dbReference type="RefSeq" id="WP_017740878.1">
    <property type="nucleotide sequence ID" value="NZ_KQ976356.1"/>
</dbReference>
<gene>
    <name evidence="1" type="ORF">WA1_51465</name>
</gene>
<evidence type="ECO:0000313" key="2">
    <source>
        <dbReference type="Proteomes" id="UP000076925"/>
    </source>
</evidence>
<comment type="caution">
    <text evidence="1">The sequence shown here is derived from an EMBL/GenBank/DDBJ whole genome shotgun (WGS) entry which is preliminary data.</text>
</comment>
<keyword evidence="2" id="KW-1185">Reference proteome</keyword>
<dbReference type="OrthoDB" id="452710at2"/>
<evidence type="ECO:0000313" key="1">
    <source>
        <dbReference type="EMBL" id="KYC34618.1"/>
    </source>
</evidence>
<dbReference type="AlphaFoldDB" id="A0A139WQC0"/>
<reference evidence="1 2" key="1">
    <citation type="journal article" date="2013" name="Genome Biol. Evol.">
        <title>Genomes of Stigonematalean cyanobacteria (subsection V) and the evolution of oxygenic photosynthesis from prokaryotes to plastids.</title>
        <authorList>
            <person name="Dagan T."/>
            <person name="Roettger M."/>
            <person name="Stucken K."/>
            <person name="Landan G."/>
            <person name="Koch R."/>
            <person name="Major P."/>
            <person name="Gould S.B."/>
            <person name="Goremykin V.V."/>
            <person name="Rippka R."/>
            <person name="Tandeau de Marsac N."/>
            <person name="Gugger M."/>
            <person name="Lockhart P.J."/>
            <person name="Allen J.F."/>
            <person name="Brune I."/>
            <person name="Maus I."/>
            <person name="Puhler A."/>
            <person name="Martin W.F."/>
        </authorList>
    </citation>
    <scope>NUCLEOTIDE SEQUENCE [LARGE SCALE GENOMIC DNA]</scope>
    <source>
        <strain evidence="1 2">PCC 7110</strain>
    </source>
</reference>
<accession>A0A139WQC0</accession>
<organism evidence="1 2">
    <name type="scientific">Scytonema hofmannii PCC 7110</name>
    <dbReference type="NCBI Taxonomy" id="128403"/>
    <lineage>
        <taxon>Bacteria</taxon>
        <taxon>Bacillati</taxon>
        <taxon>Cyanobacteriota</taxon>
        <taxon>Cyanophyceae</taxon>
        <taxon>Nostocales</taxon>
        <taxon>Scytonemataceae</taxon>
        <taxon>Scytonema</taxon>
    </lineage>
</organism>